<sequence>VNSNHLYIVALHKRKSDVLLLQKLAVAKVCCFIMIAAVFNPAQKINEINDIHKLNKKYGNTDDLYTQTKSKQLTRVKKIITYNKYQGNNTIGKVIDKPVRDIGKRSDGCFYNPGLITL</sequence>
<dbReference type="Proteomes" id="UP000789396">
    <property type="component" value="Unassembled WGS sequence"/>
</dbReference>
<keyword evidence="1" id="KW-0812">Transmembrane</keyword>
<keyword evidence="1" id="KW-1133">Transmembrane helix</keyword>
<feature type="transmembrane region" description="Helical" evidence="1">
    <location>
        <begin position="20"/>
        <end position="39"/>
    </location>
</feature>
<evidence type="ECO:0000313" key="3">
    <source>
        <dbReference type="Proteomes" id="UP000789396"/>
    </source>
</evidence>
<dbReference type="AlphaFoldDB" id="A0A9N8VPF9"/>
<evidence type="ECO:0000256" key="1">
    <source>
        <dbReference type="SAM" id="Phobius"/>
    </source>
</evidence>
<evidence type="ECO:0000313" key="2">
    <source>
        <dbReference type="EMBL" id="CAG8457843.1"/>
    </source>
</evidence>
<feature type="non-terminal residue" evidence="2">
    <location>
        <position position="1"/>
    </location>
</feature>
<keyword evidence="3" id="KW-1185">Reference proteome</keyword>
<protein>
    <submittedName>
        <fullName evidence="2">16405_t:CDS:1</fullName>
    </submittedName>
</protein>
<gene>
    <name evidence="2" type="ORF">RFULGI_LOCUS545</name>
</gene>
<organism evidence="2 3">
    <name type="scientific">Racocetra fulgida</name>
    <dbReference type="NCBI Taxonomy" id="60492"/>
    <lineage>
        <taxon>Eukaryota</taxon>
        <taxon>Fungi</taxon>
        <taxon>Fungi incertae sedis</taxon>
        <taxon>Mucoromycota</taxon>
        <taxon>Glomeromycotina</taxon>
        <taxon>Glomeromycetes</taxon>
        <taxon>Diversisporales</taxon>
        <taxon>Gigasporaceae</taxon>
        <taxon>Racocetra</taxon>
    </lineage>
</organism>
<keyword evidence="1" id="KW-0472">Membrane</keyword>
<reference evidence="2" key="1">
    <citation type="submission" date="2021-06" db="EMBL/GenBank/DDBJ databases">
        <authorList>
            <person name="Kallberg Y."/>
            <person name="Tangrot J."/>
            <person name="Rosling A."/>
        </authorList>
    </citation>
    <scope>NUCLEOTIDE SEQUENCE</scope>
    <source>
        <strain evidence="2">IN212</strain>
    </source>
</reference>
<accession>A0A9N8VPF9</accession>
<comment type="caution">
    <text evidence="2">The sequence shown here is derived from an EMBL/GenBank/DDBJ whole genome shotgun (WGS) entry which is preliminary data.</text>
</comment>
<proteinExistence type="predicted"/>
<dbReference type="EMBL" id="CAJVPZ010000229">
    <property type="protein sequence ID" value="CAG8457843.1"/>
    <property type="molecule type" value="Genomic_DNA"/>
</dbReference>
<name>A0A9N8VPF9_9GLOM</name>